<sequence length="363" mass="37324">MKYQTVASMCFALFGGAATVSASPLIMRGDSGFCPKGYSPTVITMSVPVTPTPTPSAVEETTSSTLSTPAPVIETPTTRSTQSETSVPTPVQIQTSTPAGDEALSTSSLAPTTEAPIPETTQAAVIVTTSSSKAPVVHAVAPTTSEVEQGTASQTIAAQSTKTASNSSSSSSSSSTSSSGGSSGSATFYGGNRSLRDRSIADSWDDAAKCGSCVAVTGPNGKTIKAMIVDQCPECATGHFDLFQDAFAELSAISAGVIDISYSYTSCDIDGPLKLKNKEGTSEYWFSMQVVNAGEEVTKLEVSTDGGSNWQSTTRTYYNYFENTSGFGQSSVDVRVTGKSGKTVIVKDVGCESGAEVTASSNL</sequence>
<dbReference type="InterPro" id="IPR036749">
    <property type="entry name" value="Expansin_CBD_sf"/>
</dbReference>
<dbReference type="AlphaFoldDB" id="A0AAD6DKL2"/>
<feature type="region of interest" description="Disordered" evidence="2">
    <location>
        <begin position="51"/>
        <end position="117"/>
    </location>
</feature>
<keyword evidence="1 3" id="KW-0732">Signal</keyword>
<dbReference type="SUPFAM" id="SSF50685">
    <property type="entry name" value="Barwin-like endoglucanases"/>
    <property type="match status" value="1"/>
</dbReference>
<dbReference type="InterPro" id="IPR009009">
    <property type="entry name" value="RlpA-like_DPBB"/>
</dbReference>
<dbReference type="InterPro" id="IPR051477">
    <property type="entry name" value="Expansin_CellWall"/>
</dbReference>
<dbReference type="Pfam" id="PF03330">
    <property type="entry name" value="DPBB_1"/>
    <property type="match status" value="1"/>
</dbReference>
<proteinExistence type="predicted"/>
<evidence type="ECO:0000256" key="2">
    <source>
        <dbReference type="SAM" id="MobiDB-lite"/>
    </source>
</evidence>
<dbReference type="PANTHER" id="PTHR31836:SF21">
    <property type="entry name" value="EXPANSIN-LIKE PROTEIN 7"/>
    <property type="match status" value="1"/>
</dbReference>
<evidence type="ECO:0000313" key="6">
    <source>
        <dbReference type="Proteomes" id="UP001216150"/>
    </source>
</evidence>
<feature type="chain" id="PRO_5041951495" description="RlpA-like protein double-psi beta-barrel domain-containing protein" evidence="3">
    <location>
        <begin position="23"/>
        <end position="363"/>
    </location>
</feature>
<name>A0AAD6DKL2_9EURO</name>
<dbReference type="Gene3D" id="2.60.40.760">
    <property type="entry name" value="Expansin, cellulose-binding-like domain"/>
    <property type="match status" value="1"/>
</dbReference>
<dbReference type="Gene3D" id="2.40.40.10">
    <property type="entry name" value="RlpA-like domain"/>
    <property type="match status" value="1"/>
</dbReference>
<dbReference type="SUPFAM" id="SSF49590">
    <property type="entry name" value="PHL pollen allergen"/>
    <property type="match status" value="1"/>
</dbReference>
<accession>A0AAD6DKL2</accession>
<dbReference type="InterPro" id="IPR036908">
    <property type="entry name" value="RlpA-like_sf"/>
</dbReference>
<feature type="region of interest" description="Disordered" evidence="2">
    <location>
        <begin position="140"/>
        <end position="188"/>
    </location>
</feature>
<evidence type="ECO:0000256" key="1">
    <source>
        <dbReference type="ARBA" id="ARBA00022729"/>
    </source>
</evidence>
<feature type="compositionally biased region" description="Polar residues" evidence="2">
    <location>
        <begin position="142"/>
        <end position="156"/>
    </location>
</feature>
<comment type="caution">
    <text evidence="5">The sequence shown here is derived from an EMBL/GenBank/DDBJ whole genome shotgun (WGS) entry which is preliminary data.</text>
</comment>
<dbReference type="Proteomes" id="UP001216150">
    <property type="component" value="Unassembled WGS sequence"/>
</dbReference>
<evidence type="ECO:0000259" key="4">
    <source>
        <dbReference type="Pfam" id="PF03330"/>
    </source>
</evidence>
<dbReference type="EMBL" id="JAQJAC010000004">
    <property type="protein sequence ID" value="KAJ5586084.1"/>
    <property type="molecule type" value="Genomic_DNA"/>
</dbReference>
<evidence type="ECO:0000256" key="3">
    <source>
        <dbReference type="SAM" id="SignalP"/>
    </source>
</evidence>
<feature type="compositionally biased region" description="Low complexity" evidence="2">
    <location>
        <begin position="51"/>
        <end position="65"/>
    </location>
</feature>
<reference evidence="5 6" key="1">
    <citation type="journal article" date="2023" name="IMA Fungus">
        <title>Comparative genomic study of the Penicillium genus elucidates a diverse pangenome and 15 lateral gene transfer events.</title>
        <authorList>
            <person name="Petersen C."/>
            <person name="Sorensen T."/>
            <person name="Nielsen M.R."/>
            <person name="Sondergaard T.E."/>
            <person name="Sorensen J.L."/>
            <person name="Fitzpatrick D.A."/>
            <person name="Frisvad J.C."/>
            <person name="Nielsen K.L."/>
        </authorList>
    </citation>
    <scope>NUCLEOTIDE SEQUENCE [LARGE SCALE GENOMIC DNA]</scope>
    <source>
        <strain evidence="5 6">IBT 29057</strain>
    </source>
</reference>
<feature type="domain" description="RlpA-like protein double-psi beta-barrel" evidence="4">
    <location>
        <begin position="184"/>
        <end position="262"/>
    </location>
</feature>
<evidence type="ECO:0000313" key="5">
    <source>
        <dbReference type="EMBL" id="KAJ5586084.1"/>
    </source>
</evidence>
<dbReference type="PANTHER" id="PTHR31836">
    <property type="match status" value="1"/>
</dbReference>
<dbReference type="NCBIfam" id="NF041144">
    <property type="entry name" value="expansin_EXLX1"/>
    <property type="match status" value="1"/>
</dbReference>
<feature type="compositionally biased region" description="Polar residues" evidence="2">
    <location>
        <begin position="75"/>
        <end position="109"/>
    </location>
</feature>
<protein>
    <recommendedName>
        <fullName evidence="4">RlpA-like protein double-psi beta-barrel domain-containing protein</fullName>
    </recommendedName>
</protein>
<gene>
    <name evidence="5" type="ORF">N7450_005871</name>
</gene>
<dbReference type="InterPro" id="IPR049818">
    <property type="entry name" value="Expansin_EXLX1-like"/>
</dbReference>
<feature type="compositionally biased region" description="Low complexity" evidence="2">
    <location>
        <begin position="157"/>
        <end position="187"/>
    </location>
</feature>
<feature type="signal peptide" evidence="3">
    <location>
        <begin position="1"/>
        <end position="22"/>
    </location>
</feature>
<keyword evidence="6" id="KW-1185">Reference proteome</keyword>
<organism evidence="5 6">
    <name type="scientific">Penicillium hetheringtonii</name>
    <dbReference type="NCBI Taxonomy" id="911720"/>
    <lineage>
        <taxon>Eukaryota</taxon>
        <taxon>Fungi</taxon>
        <taxon>Dikarya</taxon>
        <taxon>Ascomycota</taxon>
        <taxon>Pezizomycotina</taxon>
        <taxon>Eurotiomycetes</taxon>
        <taxon>Eurotiomycetidae</taxon>
        <taxon>Eurotiales</taxon>
        <taxon>Aspergillaceae</taxon>
        <taxon>Penicillium</taxon>
    </lineage>
</organism>
<dbReference type="CDD" id="cd22272">
    <property type="entry name" value="DPBB_EXLX1-like"/>
    <property type="match status" value="1"/>
</dbReference>